<evidence type="ECO:0000256" key="1">
    <source>
        <dbReference type="SAM" id="MobiDB-lite"/>
    </source>
</evidence>
<protein>
    <submittedName>
        <fullName evidence="2">Uncharacterized protein</fullName>
    </submittedName>
</protein>
<keyword evidence="3" id="KW-1185">Reference proteome</keyword>
<evidence type="ECO:0000313" key="3">
    <source>
        <dbReference type="Proteomes" id="UP001140502"/>
    </source>
</evidence>
<dbReference type="AlphaFoldDB" id="A0A9W9BQ18"/>
<proteinExistence type="predicted"/>
<comment type="caution">
    <text evidence="2">The sequence shown here is derived from an EMBL/GenBank/DDBJ whole genome shotgun (WGS) entry which is preliminary data.</text>
</comment>
<feature type="region of interest" description="Disordered" evidence="1">
    <location>
        <begin position="29"/>
        <end position="67"/>
    </location>
</feature>
<accession>A0A9W9BQ18</accession>
<feature type="compositionally biased region" description="Low complexity" evidence="1">
    <location>
        <begin position="45"/>
        <end position="66"/>
    </location>
</feature>
<reference evidence="2" key="1">
    <citation type="submission" date="2022-10" db="EMBL/GenBank/DDBJ databases">
        <title>Tapping the CABI collections for fungal endophytes: first genome assemblies for Collariella, Neodidymelliopsis, Ascochyta clinopodiicola, Didymella pomorum, Didymosphaeria variabile, Neocosmospora piperis and Neocucurbitaria cava.</title>
        <authorList>
            <person name="Hill R."/>
        </authorList>
    </citation>
    <scope>NUCLEOTIDE SEQUENCE</scope>
    <source>
        <strain evidence="2">IMI 366586</strain>
    </source>
</reference>
<feature type="compositionally biased region" description="Acidic residues" evidence="1">
    <location>
        <begin position="34"/>
        <end position="43"/>
    </location>
</feature>
<sequence length="290" mass="32108">MDARNAQIRRWVDTGKHVILTSYEKATSAQLESNSDDLDEADAESVSGDGSSVVSSTASTASTDSTPTVEKLLACDDDVLIPKQSEVDLVFQRGKDLWSQLVTSARSLPPTSLATGLNDPSIILKDVPALPEVLPKRGMLFGRPLWHVPDTSADRDDDEQKEDFDLQHVHGVRRDFCFSYRSPIKCRVSPEVPICNGNTSTAPEDGPYPRGLLLLTLCWSYIFSVRLWELQGRQVLYSPFALRPQSNRNVRNRPGIVSIDLGAHASQGLVRWLCALLKPSPGWRQALQKL</sequence>
<dbReference type="EMBL" id="JAPEUR010000083">
    <property type="protein sequence ID" value="KAJ4322370.1"/>
    <property type="molecule type" value="Genomic_DNA"/>
</dbReference>
<evidence type="ECO:0000313" key="2">
    <source>
        <dbReference type="EMBL" id="KAJ4322370.1"/>
    </source>
</evidence>
<organism evidence="2 3">
    <name type="scientific">Fusarium piperis</name>
    <dbReference type="NCBI Taxonomy" id="1435070"/>
    <lineage>
        <taxon>Eukaryota</taxon>
        <taxon>Fungi</taxon>
        <taxon>Dikarya</taxon>
        <taxon>Ascomycota</taxon>
        <taxon>Pezizomycotina</taxon>
        <taxon>Sordariomycetes</taxon>
        <taxon>Hypocreomycetidae</taxon>
        <taxon>Hypocreales</taxon>
        <taxon>Nectriaceae</taxon>
        <taxon>Fusarium</taxon>
        <taxon>Fusarium solani species complex</taxon>
    </lineage>
</organism>
<dbReference type="Proteomes" id="UP001140502">
    <property type="component" value="Unassembled WGS sequence"/>
</dbReference>
<name>A0A9W9BQ18_9HYPO</name>
<dbReference type="OrthoDB" id="3549294at2759"/>
<gene>
    <name evidence="2" type="ORF">N0V84_004841</name>
</gene>